<protein>
    <recommendedName>
        <fullName evidence="2">RING-type E3 ubiquitin transferase</fullName>
        <ecNumber evidence="2">2.3.2.27</ecNumber>
    </recommendedName>
</protein>
<evidence type="ECO:0000256" key="1">
    <source>
        <dbReference type="ARBA" id="ARBA00000900"/>
    </source>
</evidence>
<evidence type="ECO:0000313" key="9">
    <source>
        <dbReference type="Proteomes" id="UP000525078"/>
    </source>
</evidence>
<dbReference type="EC" id="2.3.2.27" evidence="2"/>
<dbReference type="InterPro" id="IPR013083">
    <property type="entry name" value="Znf_RING/FYVE/PHD"/>
</dbReference>
<evidence type="ECO:0000256" key="2">
    <source>
        <dbReference type="ARBA" id="ARBA00012483"/>
    </source>
</evidence>
<dbReference type="InterPro" id="IPR001841">
    <property type="entry name" value="Znf_RING"/>
</dbReference>
<dbReference type="Pfam" id="PF13639">
    <property type="entry name" value="zf-RING_2"/>
    <property type="match status" value="1"/>
</dbReference>
<dbReference type="PANTHER" id="PTHR15710">
    <property type="entry name" value="E3 UBIQUITIN-PROTEIN LIGASE PRAJA"/>
    <property type="match status" value="1"/>
</dbReference>
<dbReference type="GO" id="GO:0005737">
    <property type="term" value="C:cytoplasm"/>
    <property type="evidence" value="ECO:0007669"/>
    <property type="project" value="TreeGrafter"/>
</dbReference>
<keyword evidence="4 6" id="KW-0863">Zinc-finger</keyword>
<comment type="caution">
    <text evidence="8">The sequence shown here is derived from an EMBL/GenBank/DDBJ whole genome shotgun (WGS) entry which is preliminary data.</text>
</comment>
<reference evidence="8 9" key="1">
    <citation type="journal article" date="2020" name="bioRxiv">
        <title>Sequence and annotation of 42 cannabis genomes reveals extensive copy number variation in cannabinoid synthesis and pathogen resistance genes.</title>
        <authorList>
            <person name="Mckernan K.J."/>
            <person name="Helbert Y."/>
            <person name="Kane L.T."/>
            <person name="Ebling H."/>
            <person name="Zhang L."/>
            <person name="Liu B."/>
            <person name="Eaton Z."/>
            <person name="Mclaughlin S."/>
            <person name="Kingan S."/>
            <person name="Baybayan P."/>
            <person name="Concepcion G."/>
            <person name="Jordan M."/>
            <person name="Riva A."/>
            <person name="Barbazuk W."/>
            <person name="Harkins T."/>
        </authorList>
    </citation>
    <scope>NUCLEOTIDE SEQUENCE [LARGE SCALE GENOMIC DNA]</scope>
    <source>
        <strain evidence="9">cv. Jamaican Lion 4</strain>
        <tissue evidence="8">Leaf</tissue>
    </source>
</reference>
<dbReference type="GO" id="GO:0061630">
    <property type="term" value="F:ubiquitin protein ligase activity"/>
    <property type="evidence" value="ECO:0007669"/>
    <property type="project" value="UniProtKB-EC"/>
</dbReference>
<evidence type="ECO:0000256" key="6">
    <source>
        <dbReference type="PROSITE-ProRule" id="PRU00175"/>
    </source>
</evidence>
<comment type="catalytic activity">
    <reaction evidence="1">
        <text>S-ubiquitinyl-[E2 ubiquitin-conjugating enzyme]-L-cysteine + [acceptor protein]-L-lysine = [E2 ubiquitin-conjugating enzyme]-L-cysteine + N(6)-ubiquitinyl-[acceptor protein]-L-lysine.</text>
        <dbReference type="EC" id="2.3.2.27"/>
    </reaction>
</comment>
<name>A0A7J6FJE8_CANSA</name>
<evidence type="ECO:0000259" key="7">
    <source>
        <dbReference type="PROSITE" id="PS50089"/>
    </source>
</evidence>
<evidence type="ECO:0000256" key="3">
    <source>
        <dbReference type="ARBA" id="ARBA00022723"/>
    </source>
</evidence>
<keyword evidence="3" id="KW-0479">Metal-binding</keyword>
<organism evidence="8 9">
    <name type="scientific">Cannabis sativa</name>
    <name type="common">Hemp</name>
    <name type="synonym">Marijuana</name>
    <dbReference type="NCBI Taxonomy" id="3483"/>
    <lineage>
        <taxon>Eukaryota</taxon>
        <taxon>Viridiplantae</taxon>
        <taxon>Streptophyta</taxon>
        <taxon>Embryophyta</taxon>
        <taxon>Tracheophyta</taxon>
        <taxon>Spermatophyta</taxon>
        <taxon>Magnoliopsida</taxon>
        <taxon>eudicotyledons</taxon>
        <taxon>Gunneridae</taxon>
        <taxon>Pentapetalae</taxon>
        <taxon>rosids</taxon>
        <taxon>fabids</taxon>
        <taxon>Rosales</taxon>
        <taxon>Cannabaceae</taxon>
        <taxon>Cannabis</taxon>
    </lineage>
</organism>
<dbReference type="SUPFAM" id="SSF57850">
    <property type="entry name" value="RING/U-box"/>
    <property type="match status" value="1"/>
</dbReference>
<sequence length="239" mass="27663">MSDSFFIINLFAKFSRILENESDEDFRALLLNHGVEDVIYYNNAVFIPREKLMNSDNTDAQEIINRMLADTHLHTSVYVVTNKIIDYALRIWTDDFCCNFCVRVDISVLMYVLPEHNSDTEDDHVSENGAIDFVAASEDSINKLEKCLNENELLCNISFENVHNDVEVRKLPRKHSYHGECIVKWLKTSKYCPLCRMEEIVPLPPPLLVSQKLLLIYGYLDFGTEYDDRDGEHGVEKNS</sequence>
<dbReference type="Proteomes" id="UP000525078">
    <property type="component" value="Unassembled WGS sequence"/>
</dbReference>
<keyword evidence="5" id="KW-0862">Zinc</keyword>
<proteinExistence type="predicted"/>
<dbReference type="PROSITE" id="PS50089">
    <property type="entry name" value="ZF_RING_2"/>
    <property type="match status" value="1"/>
</dbReference>
<feature type="domain" description="RING-type" evidence="7">
    <location>
        <begin position="155"/>
        <end position="196"/>
    </location>
</feature>
<evidence type="ECO:0000313" key="8">
    <source>
        <dbReference type="EMBL" id="KAF4369880.1"/>
    </source>
</evidence>
<gene>
    <name evidence="8" type="ORF">F8388_011750</name>
</gene>
<accession>A0A7J6FJE8</accession>
<dbReference type="GO" id="GO:0008270">
    <property type="term" value="F:zinc ion binding"/>
    <property type="evidence" value="ECO:0007669"/>
    <property type="project" value="UniProtKB-KW"/>
</dbReference>
<dbReference type="GO" id="GO:0016567">
    <property type="term" value="P:protein ubiquitination"/>
    <property type="evidence" value="ECO:0007669"/>
    <property type="project" value="TreeGrafter"/>
</dbReference>
<dbReference type="PANTHER" id="PTHR15710:SF217">
    <property type="entry name" value="E3 UBIQUITIN-PROTEIN LIGASE RDUF2"/>
    <property type="match status" value="1"/>
</dbReference>
<dbReference type="EMBL" id="JAATIP010000121">
    <property type="protein sequence ID" value="KAF4369880.1"/>
    <property type="molecule type" value="Genomic_DNA"/>
</dbReference>
<dbReference type="Gene3D" id="3.30.40.10">
    <property type="entry name" value="Zinc/RING finger domain, C3HC4 (zinc finger)"/>
    <property type="match status" value="1"/>
</dbReference>
<dbReference type="AlphaFoldDB" id="A0A7J6FJE8"/>
<evidence type="ECO:0000256" key="4">
    <source>
        <dbReference type="ARBA" id="ARBA00022771"/>
    </source>
</evidence>
<evidence type="ECO:0000256" key="5">
    <source>
        <dbReference type="ARBA" id="ARBA00022833"/>
    </source>
</evidence>